<keyword evidence="2" id="KW-1185">Reference proteome</keyword>
<dbReference type="Proteomes" id="UP001240150">
    <property type="component" value="Chromosome"/>
</dbReference>
<gene>
    <name evidence="1" type="ORF">ACTOB_006096</name>
</gene>
<reference evidence="1 2" key="1">
    <citation type="submission" date="2023-06" db="EMBL/GenBank/DDBJ databases">
        <authorList>
            <person name="Yushchuk O."/>
            <person name="Binda E."/>
            <person name="Ruckert-Reed C."/>
            <person name="Fedorenko V."/>
            <person name="Kalinowski J."/>
            <person name="Marinelli F."/>
        </authorList>
    </citation>
    <scope>NUCLEOTIDE SEQUENCE [LARGE SCALE GENOMIC DNA]</scope>
    <source>
        <strain evidence="1 2">NRRL 3884</strain>
    </source>
</reference>
<dbReference type="RefSeq" id="WP_284915298.1">
    <property type="nucleotide sequence ID" value="NZ_CP126980.1"/>
</dbReference>
<evidence type="ECO:0000313" key="1">
    <source>
        <dbReference type="EMBL" id="WIM94095.1"/>
    </source>
</evidence>
<proteinExistence type="predicted"/>
<dbReference type="EMBL" id="CP126980">
    <property type="protein sequence ID" value="WIM94095.1"/>
    <property type="molecule type" value="Genomic_DNA"/>
</dbReference>
<name>A0ABY8WED8_9ACTN</name>
<protein>
    <submittedName>
        <fullName evidence="1">Uncharacterized protein</fullName>
    </submittedName>
</protein>
<sequence length="64" mass="7064">MTATLIRKADIVAILHSRGKHARADWFERQLPEVVDTGKNSSLLATLEIDPTELSEAGRLPPRA</sequence>
<organism evidence="1 2">
    <name type="scientific">Actinoplanes oblitus</name>
    <dbReference type="NCBI Taxonomy" id="3040509"/>
    <lineage>
        <taxon>Bacteria</taxon>
        <taxon>Bacillati</taxon>
        <taxon>Actinomycetota</taxon>
        <taxon>Actinomycetes</taxon>
        <taxon>Micromonosporales</taxon>
        <taxon>Micromonosporaceae</taxon>
        <taxon>Actinoplanes</taxon>
    </lineage>
</organism>
<evidence type="ECO:0000313" key="2">
    <source>
        <dbReference type="Proteomes" id="UP001240150"/>
    </source>
</evidence>
<accession>A0ABY8WED8</accession>